<evidence type="ECO:0000256" key="1">
    <source>
        <dbReference type="SAM" id="MobiDB-lite"/>
    </source>
</evidence>
<comment type="caution">
    <text evidence="2">The sequence shown here is derived from an EMBL/GenBank/DDBJ whole genome shotgun (WGS) entry which is preliminary data.</text>
</comment>
<proteinExistence type="predicted"/>
<reference evidence="2 3" key="1">
    <citation type="submission" date="2020-09" db="EMBL/GenBank/DDBJ databases">
        <title>Novel species in genus Gordonia.</title>
        <authorList>
            <person name="Zhang G."/>
        </authorList>
    </citation>
    <scope>NUCLEOTIDE SEQUENCE [LARGE SCALE GENOMIC DNA]</scope>
    <source>
        <strain evidence="2 3">ON-33</strain>
    </source>
</reference>
<evidence type="ECO:0000313" key="2">
    <source>
        <dbReference type="EMBL" id="MBD1320943.1"/>
    </source>
</evidence>
<feature type="compositionally biased region" description="Low complexity" evidence="1">
    <location>
        <begin position="191"/>
        <end position="201"/>
    </location>
</feature>
<gene>
    <name evidence="2" type="ORF">IDF66_15260</name>
</gene>
<dbReference type="RefSeq" id="WP_190267613.1">
    <property type="nucleotide sequence ID" value="NZ_BAABAD010000001.1"/>
</dbReference>
<sequence>MAGDIVPIELGLTDGNTFTLWAPRWREGDDEWEAFLGLDEDLYGFPGVAELAAFIRAGDDNDLADHPAWSTVVGVQADELVPDDKHTYDLVGVPELAAEDPSPEVIAELEDALEIVRILGEVCELTVITKFFNGNPILGAVTTGTRNFVGREGVDLWVRIGRLIAKHWDDVIDAIDDVISTPDVDAAAVSTAEAELEAAASAEDEDEPDDDDLELVDGDADDSADETDEADDDEDDDDVDDEIDDDDFWANIGIDPIRIVTGDGEYLSLRCYLGDDPVFLGADGKIFVFTSARSLSRYLADSRDHDLTELSTFDEVRTSATDGSLEFDVIDDNVYVLPGLVDDIADGPRRIDRNQLDLAVELLTDAADYADDDSVNEALGSTTPLGWFVDYAVNPDPKRMAPSPPFDNESEAWRALVHDFEDRLVKKS</sequence>
<evidence type="ECO:0000313" key="3">
    <source>
        <dbReference type="Proteomes" id="UP000602395"/>
    </source>
</evidence>
<accession>A0ABR7WDW1</accession>
<organism evidence="2 3">
    <name type="scientific">Gordonia hankookensis</name>
    <dbReference type="NCBI Taxonomy" id="589403"/>
    <lineage>
        <taxon>Bacteria</taxon>
        <taxon>Bacillati</taxon>
        <taxon>Actinomycetota</taxon>
        <taxon>Actinomycetes</taxon>
        <taxon>Mycobacteriales</taxon>
        <taxon>Gordoniaceae</taxon>
        <taxon>Gordonia</taxon>
    </lineage>
</organism>
<name>A0ABR7WDW1_9ACTN</name>
<dbReference type="EMBL" id="JACWMS010000003">
    <property type="protein sequence ID" value="MBD1320943.1"/>
    <property type="molecule type" value="Genomic_DNA"/>
</dbReference>
<feature type="compositionally biased region" description="Acidic residues" evidence="1">
    <location>
        <begin position="202"/>
        <end position="246"/>
    </location>
</feature>
<feature type="region of interest" description="Disordered" evidence="1">
    <location>
        <begin position="191"/>
        <end position="246"/>
    </location>
</feature>
<protein>
    <submittedName>
        <fullName evidence="2">Primosomal protein</fullName>
    </submittedName>
</protein>
<keyword evidence="3" id="KW-1185">Reference proteome</keyword>
<dbReference type="Proteomes" id="UP000602395">
    <property type="component" value="Unassembled WGS sequence"/>
</dbReference>